<organism evidence="1 2">
    <name type="scientific">Campylobacter magnus</name>
    <dbReference type="NCBI Taxonomy" id="3026462"/>
    <lineage>
        <taxon>Bacteria</taxon>
        <taxon>Pseudomonadati</taxon>
        <taxon>Campylobacterota</taxon>
        <taxon>Epsilonproteobacteria</taxon>
        <taxon>Campylobacterales</taxon>
        <taxon>Campylobacteraceae</taxon>
        <taxon>Campylobacter</taxon>
    </lineage>
</organism>
<proteinExistence type="predicted"/>
<comment type="caution">
    <text evidence="1">The sequence shown here is derived from an EMBL/GenBank/DDBJ whole genome shotgun (WGS) entry which is preliminary data.</text>
</comment>
<dbReference type="Proteomes" id="UP001171111">
    <property type="component" value="Unassembled WGS sequence"/>
</dbReference>
<evidence type="ECO:0000313" key="2">
    <source>
        <dbReference type="Proteomes" id="UP001171111"/>
    </source>
</evidence>
<dbReference type="RefSeq" id="WP_302244208.1">
    <property type="nucleotide sequence ID" value="NZ_JAULJQ010000004.1"/>
</dbReference>
<protein>
    <submittedName>
        <fullName evidence="1">Heavy-metal-associated domain-containing protein</fullName>
    </submittedName>
</protein>
<reference evidence="1 2" key="1">
    <citation type="submission" date="2023-06" db="EMBL/GenBank/DDBJ databases">
        <title>Campylobacter magnum sp. nov., isolated from cecal contents of domestic pigs (Sus scrofa domesticus).</title>
        <authorList>
            <person name="Papic B."/>
            <person name="Gruntar I."/>
        </authorList>
    </citation>
    <scope>NUCLEOTIDE SEQUENCE [LARGE SCALE GENOMIC DNA]</scope>
    <source>
        <strain evidence="2">34484-21</strain>
    </source>
</reference>
<evidence type="ECO:0000313" key="1">
    <source>
        <dbReference type="EMBL" id="MDO2409336.1"/>
    </source>
</evidence>
<dbReference type="EMBL" id="JAULJQ010000004">
    <property type="protein sequence ID" value="MDO2409336.1"/>
    <property type="molecule type" value="Genomic_DNA"/>
</dbReference>
<accession>A0ABT8T6M1</accession>
<keyword evidence="2" id="KW-1185">Reference proteome</keyword>
<sequence length="67" mass="7624">MTFEANNINCQNCANTIISELKEDFGEIKVDLSVSPRRVSLQLDEDKEQGFKEAMSELGFDVIKRID</sequence>
<name>A0ABT8T6M1_9BACT</name>
<dbReference type="InterPro" id="IPR036163">
    <property type="entry name" value="HMA_dom_sf"/>
</dbReference>
<dbReference type="SUPFAM" id="SSF55008">
    <property type="entry name" value="HMA, heavy metal-associated domain"/>
    <property type="match status" value="1"/>
</dbReference>
<dbReference type="Gene3D" id="3.30.70.100">
    <property type="match status" value="1"/>
</dbReference>
<gene>
    <name evidence="1" type="ORF">Q2362_04385</name>
</gene>